<sequence length="413" mass="45570">MNFRKLLVSGILSTAVFAGSITGVFAQNPTYTVQKGDTYWLISQKLGISIQSLMAANNADQNTVLYIGQNIKVPQNTVHTVKSGETYWTISKAYSVDFNELLRANNATDKSWLNVGDKVVIPYKTSASQTKVYTVQKGDTYWNVSQKFGVNIAELLKLNGADEKSYLYIGQQIKIPAASSDTGTAPQPETGSKPYITYTNYTVQKGDILWNIADKFGIPLTELLQANNLSQSSMLNINDVLKIPVHHIPVKSTPGPKYGEALDWWTEAQYVIPVGADFEVVDFYTGKSFYARRTTGANHADCETLTLEDTKKMKEIWGGSFSWTRRPVLIKYNGRQIAASVSSMPHAGNDAAAAGVWTSWRSDNYGAGTNFDWIKNNGIDGHFDIHFLNSTRHNDGSVDAKHQANIKIAAGLN</sequence>
<evidence type="ECO:0000259" key="2">
    <source>
        <dbReference type="PROSITE" id="PS51782"/>
    </source>
</evidence>
<dbReference type="AlphaFoldDB" id="A0A0P9AH63"/>
<dbReference type="PATRIC" id="fig|36849.3.peg.1982"/>
<protein>
    <submittedName>
        <fullName evidence="3">D-gamma-glutamyl-meso-diaminopimelic acid endopeptidase CwlS</fullName>
        <ecNumber evidence="3">3.4.19.11</ecNumber>
    </submittedName>
</protein>
<dbReference type="Pfam" id="PF01476">
    <property type="entry name" value="LysM"/>
    <property type="match status" value="4"/>
</dbReference>
<dbReference type="RefSeq" id="WP_054874920.1">
    <property type="nucleotide sequence ID" value="NZ_LKET01000029.1"/>
</dbReference>
<reference evidence="3 4" key="1">
    <citation type="submission" date="2015-09" db="EMBL/GenBank/DDBJ databases">
        <title>Genome sequence of Oxobacter pfennigii DSM 3222.</title>
        <authorList>
            <person name="Poehlein A."/>
            <person name="Bengelsdorf F.R."/>
            <person name="Schiel-Bengelsdorf B."/>
            <person name="Duerre P."/>
            <person name="Daniel R."/>
        </authorList>
    </citation>
    <scope>NUCLEOTIDE SEQUENCE [LARGE SCALE GENOMIC DNA]</scope>
    <source>
        <strain evidence="3 4">DSM 3222</strain>
    </source>
</reference>
<dbReference type="InterPro" id="IPR036779">
    <property type="entry name" value="LysM_dom_sf"/>
</dbReference>
<name>A0A0P9AH63_9CLOT</name>
<keyword evidence="3" id="KW-0378">Hydrolase</keyword>
<comment type="caution">
    <text evidence="3">The sequence shown here is derived from an EMBL/GenBank/DDBJ whole genome shotgun (WGS) entry which is preliminary data.</text>
</comment>
<dbReference type="PANTHER" id="PTHR33734:SF22">
    <property type="entry name" value="MEMBRANE-BOUND LYTIC MUREIN TRANSGLYCOSYLASE D"/>
    <property type="match status" value="1"/>
</dbReference>
<dbReference type="GO" id="GO:0008932">
    <property type="term" value="F:lytic endotransglycosylase activity"/>
    <property type="evidence" value="ECO:0007669"/>
    <property type="project" value="TreeGrafter"/>
</dbReference>
<proteinExistence type="predicted"/>
<dbReference type="SMART" id="SM00257">
    <property type="entry name" value="LysM"/>
    <property type="match status" value="4"/>
</dbReference>
<feature type="signal peptide" evidence="1">
    <location>
        <begin position="1"/>
        <end position="26"/>
    </location>
</feature>
<evidence type="ECO:0000313" key="4">
    <source>
        <dbReference type="Proteomes" id="UP000050326"/>
    </source>
</evidence>
<evidence type="ECO:0000256" key="1">
    <source>
        <dbReference type="SAM" id="SignalP"/>
    </source>
</evidence>
<dbReference type="EMBL" id="LKET01000029">
    <property type="protein sequence ID" value="KPU44796.1"/>
    <property type="molecule type" value="Genomic_DNA"/>
</dbReference>
<organism evidence="3 4">
    <name type="scientific">Oxobacter pfennigii</name>
    <dbReference type="NCBI Taxonomy" id="36849"/>
    <lineage>
        <taxon>Bacteria</taxon>
        <taxon>Bacillati</taxon>
        <taxon>Bacillota</taxon>
        <taxon>Clostridia</taxon>
        <taxon>Eubacteriales</taxon>
        <taxon>Clostridiaceae</taxon>
        <taxon>Oxobacter</taxon>
    </lineage>
</organism>
<gene>
    <name evidence="3" type="primary">cwlS</name>
    <name evidence="3" type="ORF">OXPF_18820</name>
</gene>
<dbReference type="Gene3D" id="3.10.350.10">
    <property type="entry name" value="LysM domain"/>
    <property type="match status" value="4"/>
</dbReference>
<dbReference type="EC" id="3.4.19.11" evidence="3"/>
<keyword evidence="4" id="KW-1185">Reference proteome</keyword>
<dbReference type="STRING" id="36849.OXPF_18820"/>
<feature type="domain" description="LysM" evidence="2">
    <location>
        <begin position="131"/>
        <end position="175"/>
    </location>
</feature>
<feature type="domain" description="LysM" evidence="2">
    <location>
        <begin position="199"/>
        <end position="243"/>
    </location>
</feature>
<feature type="domain" description="LysM" evidence="2">
    <location>
        <begin position="77"/>
        <end position="121"/>
    </location>
</feature>
<feature type="domain" description="LysM" evidence="2">
    <location>
        <begin position="29"/>
        <end position="73"/>
    </location>
</feature>
<evidence type="ECO:0000313" key="3">
    <source>
        <dbReference type="EMBL" id="KPU44796.1"/>
    </source>
</evidence>
<dbReference type="PROSITE" id="PS51782">
    <property type="entry name" value="LYSM"/>
    <property type="match status" value="4"/>
</dbReference>
<dbReference type="InterPro" id="IPR018392">
    <property type="entry name" value="LysM"/>
</dbReference>
<dbReference type="GO" id="GO:0016787">
    <property type="term" value="F:hydrolase activity"/>
    <property type="evidence" value="ECO:0007669"/>
    <property type="project" value="UniProtKB-KW"/>
</dbReference>
<accession>A0A0P9AH63</accession>
<dbReference type="OrthoDB" id="529831at2"/>
<dbReference type="PANTHER" id="PTHR33734">
    <property type="entry name" value="LYSM DOMAIN-CONTAINING GPI-ANCHORED PROTEIN 2"/>
    <property type="match status" value="1"/>
</dbReference>
<feature type="chain" id="PRO_5006155195" evidence="1">
    <location>
        <begin position="27"/>
        <end position="413"/>
    </location>
</feature>
<dbReference type="SUPFAM" id="SSF54106">
    <property type="entry name" value="LysM domain"/>
    <property type="match status" value="4"/>
</dbReference>
<dbReference type="Proteomes" id="UP000050326">
    <property type="component" value="Unassembled WGS sequence"/>
</dbReference>
<keyword evidence="1" id="KW-0732">Signal</keyword>
<dbReference type="CDD" id="cd00118">
    <property type="entry name" value="LysM"/>
    <property type="match status" value="4"/>
</dbReference>